<comment type="caution">
    <text evidence="2">The sequence shown here is derived from an EMBL/GenBank/DDBJ whole genome shotgun (WGS) entry which is preliminary data.</text>
</comment>
<accession>A0A9N9K1I2</accession>
<sequence>MSNEIKIHKYFDQDPANWSIIGFLNECELEPIEMKIDSYIKGLKQIVCYEQDIKKKNAQAFIQGFLPSHETGVGATVTSLELSDAKGFLPTQPRTTGVGATVTSLELSDAKGFLPTQHRTHWGTGDLLGSKTRPQKSKSGGEALASVSFDNPFDNQSQDLNNSTIPGSETESINVFNSISSEAKDHVSDDDFMPIQSKQKRNLSLPKADDNKDPKSTDSSSKQRKKSSGKAEKSDISEKIEYQDESVTKTNRQKKNNNIRRIFVLEWNLYEDLKRIVTEWIIDGTNISEAFFRFKSFAESKADRYELKFFEHPSEIL</sequence>
<gene>
    <name evidence="2" type="ORF">CPELLU_LOCUS17913</name>
</gene>
<reference evidence="2" key="1">
    <citation type="submission" date="2021-06" db="EMBL/GenBank/DDBJ databases">
        <authorList>
            <person name="Kallberg Y."/>
            <person name="Tangrot J."/>
            <person name="Rosling A."/>
        </authorList>
    </citation>
    <scope>NUCLEOTIDE SEQUENCE</scope>
    <source>
        <strain evidence="2">FL966</strain>
    </source>
</reference>
<organism evidence="2 3">
    <name type="scientific">Cetraspora pellucida</name>
    <dbReference type="NCBI Taxonomy" id="1433469"/>
    <lineage>
        <taxon>Eukaryota</taxon>
        <taxon>Fungi</taxon>
        <taxon>Fungi incertae sedis</taxon>
        <taxon>Mucoromycota</taxon>
        <taxon>Glomeromycotina</taxon>
        <taxon>Glomeromycetes</taxon>
        <taxon>Diversisporales</taxon>
        <taxon>Gigasporaceae</taxon>
        <taxon>Cetraspora</taxon>
    </lineage>
</organism>
<evidence type="ECO:0000313" key="3">
    <source>
        <dbReference type="Proteomes" id="UP000789759"/>
    </source>
</evidence>
<keyword evidence="3" id="KW-1185">Reference proteome</keyword>
<dbReference type="AlphaFoldDB" id="A0A9N9K1I2"/>
<feature type="compositionally biased region" description="Basic and acidic residues" evidence="1">
    <location>
        <begin position="207"/>
        <end position="216"/>
    </location>
</feature>
<feature type="compositionally biased region" description="Polar residues" evidence="1">
    <location>
        <begin position="153"/>
        <end position="170"/>
    </location>
</feature>
<dbReference type="Proteomes" id="UP000789759">
    <property type="component" value="Unassembled WGS sequence"/>
</dbReference>
<evidence type="ECO:0000313" key="2">
    <source>
        <dbReference type="EMBL" id="CAG8803542.1"/>
    </source>
</evidence>
<dbReference type="EMBL" id="CAJVQA010032734">
    <property type="protein sequence ID" value="CAG8803542.1"/>
    <property type="molecule type" value="Genomic_DNA"/>
</dbReference>
<dbReference type="OrthoDB" id="2430695at2759"/>
<feature type="non-terminal residue" evidence="2">
    <location>
        <position position="317"/>
    </location>
</feature>
<proteinExistence type="predicted"/>
<feature type="region of interest" description="Disordered" evidence="1">
    <location>
        <begin position="116"/>
        <end position="170"/>
    </location>
</feature>
<name>A0A9N9K1I2_9GLOM</name>
<evidence type="ECO:0000256" key="1">
    <source>
        <dbReference type="SAM" id="MobiDB-lite"/>
    </source>
</evidence>
<feature type="region of interest" description="Disordered" evidence="1">
    <location>
        <begin position="185"/>
        <end position="237"/>
    </location>
</feature>
<protein>
    <submittedName>
        <fullName evidence="2">5661_t:CDS:1</fullName>
    </submittedName>
</protein>